<evidence type="ECO:0000259" key="2">
    <source>
        <dbReference type="PROSITE" id="PS50943"/>
    </source>
</evidence>
<dbReference type="Proteomes" id="UP000176204">
    <property type="component" value="Chromosome I"/>
</dbReference>
<proteinExistence type="predicted"/>
<gene>
    <name evidence="3" type="ORF">PYTT_0934</name>
</gene>
<dbReference type="OrthoDB" id="1081711at2"/>
<feature type="region of interest" description="Disordered" evidence="1">
    <location>
        <begin position="98"/>
        <end position="122"/>
    </location>
</feature>
<dbReference type="AlphaFoldDB" id="A0A1C7PCN2"/>
<protein>
    <submittedName>
        <fullName evidence="3">Helix-turn-helix</fullName>
    </submittedName>
</protein>
<name>A0A1C7PCN2_9BACT</name>
<dbReference type="InterPro" id="IPR010982">
    <property type="entry name" value="Lambda_DNA-bd_dom_sf"/>
</dbReference>
<dbReference type="PROSITE" id="PS50943">
    <property type="entry name" value="HTH_CROC1"/>
    <property type="match status" value="1"/>
</dbReference>
<sequence length="122" mass="14106">MLRNRHSLEEKLLRDFLKRKRIEQGFSQRKLSLLLDNTPTFVSKYESGERYLLFTEAVLICEILGIDAHELTQSILNTLRTSADDDVFRIKQHPPIITEEQIKQAKTPPSAKSERQSLPSQA</sequence>
<reference evidence="4" key="1">
    <citation type="submission" date="2016-09" db="EMBL/GenBank/DDBJ databases">
        <authorList>
            <person name="Koehorst J."/>
        </authorList>
    </citation>
    <scope>NUCLEOTIDE SEQUENCE [LARGE SCALE GENOMIC DNA]</scope>
</reference>
<dbReference type="CDD" id="cd00093">
    <property type="entry name" value="HTH_XRE"/>
    <property type="match status" value="1"/>
</dbReference>
<dbReference type="Pfam" id="PF01381">
    <property type="entry name" value="HTH_3"/>
    <property type="match status" value="1"/>
</dbReference>
<evidence type="ECO:0000313" key="4">
    <source>
        <dbReference type="Proteomes" id="UP000176204"/>
    </source>
</evidence>
<evidence type="ECO:0000256" key="1">
    <source>
        <dbReference type="SAM" id="MobiDB-lite"/>
    </source>
</evidence>
<dbReference type="KEGG" id="agl:PYTT_0934"/>
<organism evidence="3 4">
    <name type="scientific">Akkermansia glycaniphila</name>
    <dbReference type="NCBI Taxonomy" id="1679444"/>
    <lineage>
        <taxon>Bacteria</taxon>
        <taxon>Pseudomonadati</taxon>
        <taxon>Verrucomicrobiota</taxon>
        <taxon>Verrucomicrobiia</taxon>
        <taxon>Verrucomicrobiales</taxon>
        <taxon>Akkermansiaceae</taxon>
        <taxon>Akkermansia</taxon>
    </lineage>
</organism>
<dbReference type="SMART" id="SM00530">
    <property type="entry name" value="HTH_XRE"/>
    <property type="match status" value="1"/>
</dbReference>
<dbReference type="PATRIC" id="fig|1679444.3.peg.2571"/>
<keyword evidence="4" id="KW-1185">Reference proteome</keyword>
<dbReference type="SUPFAM" id="SSF47413">
    <property type="entry name" value="lambda repressor-like DNA-binding domains"/>
    <property type="match status" value="1"/>
</dbReference>
<dbReference type="EMBL" id="LT629973">
    <property type="protein sequence ID" value="SEH81275.1"/>
    <property type="molecule type" value="Genomic_DNA"/>
</dbReference>
<evidence type="ECO:0000313" key="3">
    <source>
        <dbReference type="EMBL" id="SEH81275.1"/>
    </source>
</evidence>
<dbReference type="GO" id="GO:0003677">
    <property type="term" value="F:DNA binding"/>
    <property type="evidence" value="ECO:0007669"/>
    <property type="project" value="InterPro"/>
</dbReference>
<feature type="domain" description="HTH cro/C1-type" evidence="2">
    <location>
        <begin position="17"/>
        <end position="71"/>
    </location>
</feature>
<dbReference type="InterPro" id="IPR001387">
    <property type="entry name" value="Cro/C1-type_HTH"/>
</dbReference>
<dbReference type="RefSeq" id="WP_067774598.1">
    <property type="nucleotide sequence ID" value="NZ_LIGX01000019.1"/>
</dbReference>
<dbReference type="Gene3D" id="1.10.260.40">
    <property type="entry name" value="lambda repressor-like DNA-binding domains"/>
    <property type="match status" value="1"/>
</dbReference>
<accession>A0A1C7PCN2</accession>